<reference evidence="2 3" key="1">
    <citation type="submission" date="2018-09" db="EMBL/GenBank/DDBJ databases">
        <title>Metagenome Assembled Genomes from an Advanced Water Purification Facility.</title>
        <authorList>
            <person name="Stamps B.W."/>
            <person name="Spear J.R."/>
        </authorList>
    </citation>
    <scope>NUCLEOTIDE SEQUENCE [LARGE SCALE GENOMIC DNA]</scope>
    <source>
        <strain evidence="2">Bin_42_2</strain>
    </source>
</reference>
<feature type="transmembrane region" description="Helical" evidence="1">
    <location>
        <begin position="50"/>
        <end position="80"/>
    </location>
</feature>
<name>A0A5C7WKK7_METME</name>
<dbReference type="Proteomes" id="UP000321374">
    <property type="component" value="Unassembled WGS sequence"/>
</dbReference>
<evidence type="ECO:0008006" key="4">
    <source>
        <dbReference type="Google" id="ProtNLM"/>
    </source>
</evidence>
<accession>A0A5C7WKK7</accession>
<keyword evidence="1" id="KW-0812">Transmembrane</keyword>
<evidence type="ECO:0000313" key="3">
    <source>
        <dbReference type="Proteomes" id="UP000321374"/>
    </source>
</evidence>
<dbReference type="InterPro" id="IPR045629">
    <property type="entry name" value="DUF6232"/>
</dbReference>
<evidence type="ECO:0000313" key="2">
    <source>
        <dbReference type="EMBL" id="TXI37204.1"/>
    </source>
</evidence>
<sequence length="147" mass="16152">MDKKVFFSDRGVIISDSRFIASGYIYNIADLSSVRLGVIKPPRWLAMYSIGLGVVLLLTEGAFFVVGGFLIVLGIMAGLFAKTRYAVILRAKTGEHKVLQDKNADYIAQVVYALDAAMINRGTPSRIEPVRHMQDRFGTLATGITSH</sequence>
<dbReference type="AlphaFoldDB" id="A0A5C7WKK7"/>
<protein>
    <recommendedName>
        <fullName evidence="4">QacE</fullName>
    </recommendedName>
</protein>
<dbReference type="Pfam" id="PF19744">
    <property type="entry name" value="DUF6232"/>
    <property type="match status" value="1"/>
</dbReference>
<dbReference type="OrthoDB" id="8903924at2"/>
<evidence type="ECO:0000256" key="1">
    <source>
        <dbReference type="SAM" id="Phobius"/>
    </source>
</evidence>
<keyword evidence="1" id="KW-1133">Transmembrane helix</keyword>
<dbReference type="RefSeq" id="WP_124553572.1">
    <property type="nucleotide sequence ID" value="NZ_CP033953.1"/>
</dbReference>
<organism evidence="2 3">
    <name type="scientific">Methylophilus methylotrophus</name>
    <name type="common">Bacterium W3A1</name>
    <dbReference type="NCBI Taxonomy" id="17"/>
    <lineage>
        <taxon>Bacteria</taxon>
        <taxon>Pseudomonadati</taxon>
        <taxon>Pseudomonadota</taxon>
        <taxon>Betaproteobacteria</taxon>
        <taxon>Nitrosomonadales</taxon>
        <taxon>Methylophilaceae</taxon>
        <taxon>Methylophilus</taxon>
    </lineage>
</organism>
<dbReference type="EMBL" id="SSGG01000063">
    <property type="protein sequence ID" value="TXI37204.1"/>
    <property type="molecule type" value="Genomic_DNA"/>
</dbReference>
<keyword evidence="1" id="KW-0472">Membrane</keyword>
<proteinExistence type="predicted"/>
<gene>
    <name evidence="2" type="ORF">E6Q51_03905</name>
</gene>
<comment type="caution">
    <text evidence="2">The sequence shown here is derived from an EMBL/GenBank/DDBJ whole genome shotgun (WGS) entry which is preliminary data.</text>
</comment>